<gene>
    <name evidence="2" type="ORF">VKT23_003089</name>
</gene>
<evidence type="ECO:0000259" key="1">
    <source>
        <dbReference type="Pfam" id="PF00144"/>
    </source>
</evidence>
<organism evidence="2 3">
    <name type="scientific">Marasmiellus scandens</name>
    <dbReference type="NCBI Taxonomy" id="2682957"/>
    <lineage>
        <taxon>Eukaryota</taxon>
        <taxon>Fungi</taxon>
        <taxon>Dikarya</taxon>
        <taxon>Basidiomycota</taxon>
        <taxon>Agaricomycotina</taxon>
        <taxon>Agaricomycetes</taxon>
        <taxon>Agaricomycetidae</taxon>
        <taxon>Agaricales</taxon>
        <taxon>Marasmiineae</taxon>
        <taxon>Omphalotaceae</taxon>
        <taxon>Marasmiellus</taxon>
    </lineage>
</organism>
<dbReference type="Gene3D" id="3.40.710.10">
    <property type="entry name" value="DD-peptidase/beta-lactamase superfamily"/>
    <property type="match status" value="1"/>
</dbReference>
<keyword evidence="3" id="KW-1185">Reference proteome</keyword>
<feature type="domain" description="Beta-lactamase-related" evidence="1">
    <location>
        <begin position="21"/>
        <end position="370"/>
    </location>
</feature>
<protein>
    <recommendedName>
        <fullName evidence="1">Beta-lactamase-related domain-containing protein</fullName>
    </recommendedName>
</protein>
<dbReference type="SUPFAM" id="SSF56601">
    <property type="entry name" value="beta-lactamase/transpeptidase-like"/>
    <property type="match status" value="1"/>
</dbReference>
<proteinExistence type="predicted"/>
<dbReference type="InterPro" id="IPR050789">
    <property type="entry name" value="Diverse_Enzym_Activities"/>
</dbReference>
<reference evidence="2 3" key="1">
    <citation type="submission" date="2024-01" db="EMBL/GenBank/DDBJ databases">
        <title>A draft genome for the cacao thread blight pathogen Marasmiellus scandens.</title>
        <authorList>
            <person name="Baruah I.K."/>
            <person name="Leung J."/>
            <person name="Bukari Y."/>
            <person name="Amoako-Attah I."/>
            <person name="Meinhardt L.W."/>
            <person name="Bailey B.A."/>
            <person name="Cohen S.P."/>
        </authorList>
    </citation>
    <scope>NUCLEOTIDE SEQUENCE [LARGE SCALE GENOMIC DNA]</scope>
    <source>
        <strain evidence="2 3">GH-19</strain>
    </source>
</reference>
<dbReference type="InterPro" id="IPR001466">
    <property type="entry name" value="Beta-lactam-related"/>
</dbReference>
<sequence length="395" mass="43460">MAESLAKARSLLTETCKDPNKIPGAILFAADRSGKTLLHEAAGVRQAGSSEPMSKDALCWMASCTKLITAIAALQLVEQGKLNLDSPIREVLPEITQLEQGYNTPTTLRHLLTHTCGQSYPFFNEDSKAYYAKHKLAPFGCKLASIMAPLNAEPGTRWEYGTGIDWAGRAVEKVSGLTLDAYFKKNIFEPLDIKNITLLPETGIPGGIKSKLAGMNFREKDGTIRPMEHVIEMDESKQEVLYGGAGAFGNARDYCQILVALMNEGTHPITKGKILSPASVKELLRDQLTDEKLIKDLERPIPDALPELTNPLTMLEGVPKNWAFAGCKTPQGMPTGRTSNGVWWAGIANHYWFLDNETGVCGMIQCQLFPFFDPHVVPLFFMQIEPELHKAAKGQ</sequence>
<comment type="caution">
    <text evidence="2">The sequence shown here is derived from an EMBL/GenBank/DDBJ whole genome shotgun (WGS) entry which is preliminary data.</text>
</comment>
<name>A0ABR1JWW8_9AGAR</name>
<dbReference type="PANTHER" id="PTHR43283">
    <property type="entry name" value="BETA-LACTAMASE-RELATED"/>
    <property type="match status" value="1"/>
</dbReference>
<accession>A0ABR1JWW8</accession>
<dbReference type="EMBL" id="JBANRG010000003">
    <property type="protein sequence ID" value="KAK7468585.1"/>
    <property type="molecule type" value="Genomic_DNA"/>
</dbReference>
<dbReference type="Proteomes" id="UP001498398">
    <property type="component" value="Unassembled WGS sequence"/>
</dbReference>
<dbReference type="Pfam" id="PF00144">
    <property type="entry name" value="Beta-lactamase"/>
    <property type="match status" value="1"/>
</dbReference>
<evidence type="ECO:0000313" key="2">
    <source>
        <dbReference type="EMBL" id="KAK7468585.1"/>
    </source>
</evidence>
<dbReference type="InterPro" id="IPR012338">
    <property type="entry name" value="Beta-lactam/transpept-like"/>
</dbReference>
<dbReference type="PANTHER" id="PTHR43283:SF3">
    <property type="entry name" value="BETA-LACTAMASE FAMILY PROTEIN (AFU_ORTHOLOGUE AFUA_5G07500)"/>
    <property type="match status" value="1"/>
</dbReference>
<evidence type="ECO:0000313" key="3">
    <source>
        <dbReference type="Proteomes" id="UP001498398"/>
    </source>
</evidence>